<evidence type="ECO:0008006" key="9">
    <source>
        <dbReference type="Google" id="ProtNLM"/>
    </source>
</evidence>
<keyword evidence="3" id="KW-0256">Endoplasmic reticulum</keyword>
<organism evidence="8">
    <name type="scientific">Musca domestica</name>
    <name type="common">House fly</name>
    <dbReference type="NCBI Taxonomy" id="7370"/>
    <lineage>
        <taxon>Eukaryota</taxon>
        <taxon>Metazoa</taxon>
        <taxon>Ecdysozoa</taxon>
        <taxon>Arthropoda</taxon>
        <taxon>Hexapoda</taxon>
        <taxon>Insecta</taxon>
        <taxon>Pterygota</taxon>
        <taxon>Neoptera</taxon>
        <taxon>Endopterygota</taxon>
        <taxon>Diptera</taxon>
        <taxon>Brachycera</taxon>
        <taxon>Muscomorpha</taxon>
        <taxon>Muscoidea</taxon>
        <taxon>Muscidae</taxon>
        <taxon>Musca</taxon>
    </lineage>
</organism>
<gene>
    <name evidence="8" type="primary">101899679</name>
</gene>
<accession>A0A1I8MWR9</accession>
<dbReference type="VEuPathDB" id="VectorBase:MDOMA2_012353"/>
<keyword evidence="4 7" id="KW-1133">Transmembrane helix</keyword>
<reference evidence="8" key="1">
    <citation type="submission" date="2020-05" db="UniProtKB">
        <authorList>
            <consortium name="EnsemblMetazoa"/>
        </authorList>
    </citation>
    <scope>IDENTIFICATION</scope>
    <source>
        <strain evidence="8">Aabys</strain>
    </source>
</reference>
<feature type="coiled-coil region" evidence="6">
    <location>
        <begin position="143"/>
        <end position="182"/>
    </location>
</feature>
<dbReference type="VEuPathDB" id="VectorBase:MDOA009226"/>
<dbReference type="InterPro" id="IPR021013">
    <property type="entry name" value="ATPase_Vma12"/>
</dbReference>
<dbReference type="GO" id="GO:0005789">
    <property type="term" value="C:endoplasmic reticulum membrane"/>
    <property type="evidence" value="ECO:0007669"/>
    <property type="project" value="UniProtKB-SubCell"/>
</dbReference>
<evidence type="ECO:0000256" key="4">
    <source>
        <dbReference type="ARBA" id="ARBA00022989"/>
    </source>
</evidence>
<dbReference type="PANTHER" id="PTHR31394">
    <property type="entry name" value="TRANSMEMBRANE PROTEIN 199"/>
    <property type="match status" value="1"/>
</dbReference>
<evidence type="ECO:0000256" key="1">
    <source>
        <dbReference type="ARBA" id="ARBA00004477"/>
    </source>
</evidence>
<dbReference type="STRING" id="7370.A0A1I8MWR9"/>
<protein>
    <recommendedName>
        <fullName evidence="9">Endoplasmic reticulum-based factor for assembly of V-ATPase</fullName>
    </recommendedName>
</protein>
<dbReference type="EnsemblMetazoa" id="MDOA009226-RA">
    <property type="protein sequence ID" value="MDOA009226-PA"/>
    <property type="gene ID" value="MDOA009226"/>
</dbReference>
<dbReference type="RefSeq" id="XP_019891465.2">
    <property type="nucleotide sequence ID" value="XM_020035906.2"/>
</dbReference>
<evidence type="ECO:0000256" key="5">
    <source>
        <dbReference type="ARBA" id="ARBA00023136"/>
    </source>
</evidence>
<dbReference type="Pfam" id="PF11712">
    <property type="entry name" value="Vma12"/>
    <property type="match status" value="1"/>
</dbReference>
<proteinExistence type="predicted"/>
<sequence length="291" mass="32939">MGTIDTIKDPRIRVKVSTQLLDIIKKHHTEFAGAPKHVVDLLKPMGIRVTQLDNNGNGYKGVDVKLLNDILANNEVTKESETHSTKSEKEKEEKASFDKTKEIYLYLSDLRWFSQALGTLRSKGIVDVYLNDLLETCSLELPKNAIIERNPELEARCQKLRLEQQNLEYRKMTKDVDATLKNYPEDTIAYQMKAINSQLVAVLQFIFSVAAGFAFGFIGIQLIVGNLDFGLRLLLGIMIALIIALAEIYFLAKKLNEYDNTTETVNKAINKIKASKTPILNDEIQKKLHVE</sequence>
<comment type="subcellular location">
    <subcellularLocation>
        <location evidence="1">Endoplasmic reticulum membrane</location>
        <topology evidence="1">Multi-pass membrane protein</topology>
    </subcellularLocation>
</comment>
<feature type="transmembrane region" description="Helical" evidence="7">
    <location>
        <begin position="229"/>
        <end position="252"/>
    </location>
</feature>
<evidence type="ECO:0000256" key="7">
    <source>
        <dbReference type="SAM" id="Phobius"/>
    </source>
</evidence>
<evidence type="ECO:0000256" key="3">
    <source>
        <dbReference type="ARBA" id="ARBA00022824"/>
    </source>
</evidence>
<evidence type="ECO:0000256" key="6">
    <source>
        <dbReference type="SAM" id="Coils"/>
    </source>
</evidence>
<keyword evidence="5 7" id="KW-0472">Membrane</keyword>
<dbReference type="KEGG" id="mde:101899679"/>
<name>A0A1I8MWR9_MUSDO</name>
<dbReference type="PANTHER" id="PTHR31394:SF1">
    <property type="entry name" value="TRANSMEMBRANE PROTEIN 199"/>
    <property type="match status" value="1"/>
</dbReference>
<feature type="transmembrane region" description="Helical" evidence="7">
    <location>
        <begin position="199"/>
        <end position="223"/>
    </location>
</feature>
<dbReference type="AlphaFoldDB" id="A0A1I8MWR9"/>
<evidence type="ECO:0000256" key="2">
    <source>
        <dbReference type="ARBA" id="ARBA00022692"/>
    </source>
</evidence>
<dbReference type="GO" id="GO:0070072">
    <property type="term" value="P:vacuolar proton-transporting V-type ATPase complex assembly"/>
    <property type="evidence" value="ECO:0007669"/>
    <property type="project" value="InterPro"/>
</dbReference>
<keyword evidence="6" id="KW-0175">Coiled coil</keyword>
<dbReference type="eggNOG" id="ENOG502RXKD">
    <property type="taxonomic scope" value="Eukaryota"/>
</dbReference>
<evidence type="ECO:0000313" key="8">
    <source>
        <dbReference type="EnsemblMetazoa" id="MDOA009226-PA"/>
    </source>
</evidence>
<dbReference type="OrthoDB" id="19981at2759"/>
<keyword evidence="2 7" id="KW-0812">Transmembrane</keyword>